<dbReference type="Proteomes" id="UP001210502">
    <property type="component" value="Unassembled WGS sequence"/>
</dbReference>
<comment type="caution">
    <text evidence="1">The sequence shown here is derived from an EMBL/GenBank/DDBJ whole genome shotgun (WGS) entry which is preliminary data.</text>
</comment>
<evidence type="ECO:0000313" key="2">
    <source>
        <dbReference type="Proteomes" id="UP001210502"/>
    </source>
</evidence>
<dbReference type="AlphaFoldDB" id="A0AAW5YXA0"/>
<sequence length="82" mass="9325">MINDWKTANEIIKEYQLQAADFSRLAGECQKSKYRDAIITVKGYVKTYVFVNENIWQQFLAARSAGTLYTATGLHSVETEEG</sequence>
<proteinExistence type="predicted"/>
<protein>
    <submittedName>
        <fullName evidence="1">Uncharacterized protein</fullName>
    </submittedName>
</protein>
<gene>
    <name evidence="1" type="ORF">PF586_03430</name>
</gene>
<dbReference type="EMBL" id="JAQIEY010000007">
    <property type="protein sequence ID" value="MDA3767540.1"/>
    <property type="molecule type" value="Genomic_DNA"/>
</dbReference>
<organism evidence="1 2">
    <name type="scientific">Lactobacillus delbrueckii</name>
    <dbReference type="NCBI Taxonomy" id="1584"/>
    <lineage>
        <taxon>Bacteria</taxon>
        <taxon>Bacillati</taxon>
        <taxon>Bacillota</taxon>
        <taxon>Bacilli</taxon>
        <taxon>Lactobacillales</taxon>
        <taxon>Lactobacillaceae</taxon>
        <taxon>Lactobacillus</taxon>
    </lineage>
</organism>
<dbReference type="RefSeq" id="WP_271024329.1">
    <property type="nucleotide sequence ID" value="NZ_JAQIEY010000007.1"/>
</dbReference>
<reference evidence="1" key="1">
    <citation type="submission" date="2023-01" db="EMBL/GenBank/DDBJ databases">
        <title>Sequencing of the bacterial strains from artisanal fermented milk Matsoni.</title>
        <authorList>
            <person name="Rozman V."/>
            <person name="Accetto T."/>
            <person name="Bogovic Matijasic B."/>
        </authorList>
    </citation>
    <scope>NUCLEOTIDE SEQUENCE</scope>
    <source>
        <strain evidence="1">Lbl333</strain>
    </source>
</reference>
<evidence type="ECO:0000313" key="1">
    <source>
        <dbReference type="EMBL" id="MDA3767540.1"/>
    </source>
</evidence>
<name>A0AAW5YXA0_9LACO</name>
<accession>A0AAW5YXA0</accession>